<evidence type="ECO:0000259" key="1">
    <source>
        <dbReference type="Pfam" id="PF03033"/>
    </source>
</evidence>
<reference evidence="2" key="1">
    <citation type="journal article" date="2014" name="Front. Microbiol.">
        <title>High frequency of phylogenetically diverse reductive dehalogenase-homologous genes in deep subseafloor sedimentary metagenomes.</title>
        <authorList>
            <person name="Kawai M."/>
            <person name="Futagami T."/>
            <person name="Toyoda A."/>
            <person name="Takaki Y."/>
            <person name="Nishi S."/>
            <person name="Hori S."/>
            <person name="Arai W."/>
            <person name="Tsubouchi T."/>
            <person name="Morono Y."/>
            <person name="Uchiyama I."/>
            <person name="Ito T."/>
            <person name="Fujiyama A."/>
            <person name="Inagaki F."/>
            <person name="Takami H."/>
        </authorList>
    </citation>
    <scope>NUCLEOTIDE SEQUENCE</scope>
    <source>
        <strain evidence="2">Expedition CK06-06</strain>
    </source>
</reference>
<dbReference type="Pfam" id="PF03033">
    <property type="entry name" value="Glyco_transf_28"/>
    <property type="match status" value="1"/>
</dbReference>
<name>X1RS79_9ZZZZ</name>
<protein>
    <recommendedName>
        <fullName evidence="1">Glycosyltransferase family 28 N-terminal domain-containing protein</fullName>
    </recommendedName>
</protein>
<proteinExistence type="predicted"/>
<accession>X1RS79</accession>
<sequence>MRKKILICGGGTGGHLYPALAIIEYIKDNYPLGELLFIGTERGL</sequence>
<dbReference type="Gene3D" id="3.40.50.2000">
    <property type="entry name" value="Glycogen Phosphorylase B"/>
    <property type="match status" value="1"/>
</dbReference>
<evidence type="ECO:0000313" key="2">
    <source>
        <dbReference type="EMBL" id="GAI69841.1"/>
    </source>
</evidence>
<feature type="non-terminal residue" evidence="2">
    <location>
        <position position="44"/>
    </location>
</feature>
<dbReference type="EMBL" id="BARW01002274">
    <property type="protein sequence ID" value="GAI69841.1"/>
    <property type="molecule type" value="Genomic_DNA"/>
</dbReference>
<dbReference type="GO" id="GO:0005975">
    <property type="term" value="P:carbohydrate metabolic process"/>
    <property type="evidence" value="ECO:0007669"/>
    <property type="project" value="InterPro"/>
</dbReference>
<dbReference type="GO" id="GO:0016758">
    <property type="term" value="F:hexosyltransferase activity"/>
    <property type="evidence" value="ECO:0007669"/>
    <property type="project" value="InterPro"/>
</dbReference>
<comment type="caution">
    <text evidence="2">The sequence shown here is derived from an EMBL/GenBank/DDBJ whole genome shotgun (WGS) entry which is preliminary data.</text>
</comment>
<dbReference type="AlphaFoldDB" id="X1RS79"/>
<organism evidence="2">
    <name type="scientific">marine sediment metagenome</name>
    <dbReference type="NCBI Taxonomy" id="412755"/>
    <lineage>
        <taxon>unclassified sequences</taxon>
        <taxon>metagenomes</taxon>
        <taxon>ecological metagenomes</taxon>
    </lineage>
</organism>
<gene>
    <name evidence="2" type="ORF">S12H4_06469</name>
</gene>
<feature type="domain" description="Glycosyltransferase family 28 N-terminal" evidence="1">
    <location>
        <begin position="5"/>
        <end position="43"/>
    </location>
</feature>
<dbReference type="SUPFAM" id="SSF53756">
    <property type="entry name" value="UDP-Glycosyltransferase/glycogen phosphorylase"/>
    <property type="match status" value="1"/>
</dbReference>
<dbReference type="InterPro" id="IPR004276">
    <property type="entry name" value="GlycoTrans_28_N"/>
</dbReference>